<keyword evidence="8 12" id="KW-0560">Oxidoreductase</keyword>
<dbReference type="AlphaFoldDB" id="A0A9E7CSI0"/>
<name>A0A9E7CSI0_9FLAO</name>
<organism evidence="15 16">
    <name type="scientific">Abyssalbus ytuae</name>
    <dbReference type="NCBI Taxonomy" id="2926907"/>
    <lineage>
        <taxon>Bacteria</taxon>
        <taxon>Pseudomonadati</taxon>
        <taxon>Bacteroidota</taxon>
        <taxon>Flavobacteriia</taxon>
        <taxon>Flavobacteriales</taxon>
        <taxon>Flavobacteriaceae</taxon>
        <taxon>Abyssalbus</taxon>
    </lineage>
</organism>
<comment type="subcellular location">
    <subcellularLocation>
        <location evidence="12">Cytoplasm</location>
    </subcellularLocation>
</comment>
<accession>A0A9E7CSI0</accession>
<evidence type="ECO:0000256" key="9">
    <source>
        <dbReference type="ARBA" id="ARBA00048305"/>
    </source>
</evidence>
<evidence type="ECO:0000256" key="1">
    <source>
        <dbReference type="ARBA" id="ARBA00001974"/>
    </source>
</evidence>
<evidence type="ECO:0000256" key="10">
    <source>
        <dbReference type="NCBIfam" id="TIGR00551"/>
    </source>
</evidence>
<dbReference type="KEGG" id="fbm:MQE35_11265"/>
<dbReference type="InterPro" id="IPR036188">
    <property type="entry name" value="FAD/NAD-bd_sf"/>
</dbReference>
<dbReference type="EC" id="1.4.3.16" evidence="4 10"/>
<dbReference type="FunFam" id="3.90.700.10:FF:000002">
    <property type="entry name" value="L-aspartate oxidase"/>
    <property type="match status" value="1"/>
</dbReference>
<keyword evidence="7 12" id="KW-0274">FAD</keyword>
<evidence type="ECO:0000256" key="11">
    <source>
        <dbReference type="PIRSR" id="PIRSR000171-1"/>
    </source>
</evidence>
<dbReference type="EMBL" id="CP094358">
    <property type="protein sequence ID" value="UOB16316.1"/>
    <property type="molecule type" value="Genomic_DNA"/>
</dbReference>
<comment type="catalytic activity">
    <reaction evidence="9">
        <text>L-aspartate + O2 = iminosuccinate + H2O2</text>
        <dbReference type="Rhea" id="RHEA:25876"/>
        <dbReference type="ChEBI" id="CHEBI:15379"/>
        <dbReference type="ChEBI" id="CHEBI:16240"/>
        <dbReference type="ChEBI" id="CHEBI:29991"/>
        <dbReference type="ChEBI" id="CHEBI:77875"/>
        <dbReference type="EC" id="1.4.3.16"/>
    </reaction>
    <physiologicalReaction direction="left-to-right" evidence="9">
        <dbReference type="Rhea" id="RHEA:25877"/>
    </physiologicalReaction>
</comment>
<dbReference type="Gene3D" id="3.50.50.60">
    <property type="entry name" value="FAD/NAD(P)-binding domain"/>
    <property type="match status" value="1"/>
</dbReference>
<feature type="active site" description="Proton acceptor" evidence="11">
    <location>
        <position position="290"/>
    </location>
</feature>
<dbReference type="InterPro" id="IPR015939">
    <property type="entry name" value="Fum_Rdtase/Succ_DH_flav-like_C"/>
</dbReference>
<dbReference type="Gene3D" id="3.90.700.10">
    <property type="entry name" value="Succinate dehydrogenase/fumarate reductase flavoprotein, catalytic domain"/>
    <property type="match status" value="1"/>
</dbReference>
<evidence type="ECO:0000256" key="5">
    <source>
        <dbReference type="ARBA" id="ARBA00022630"/>
    </source>
</evidence>
<evidence type="ECO:0000256" key="8">
    <source>
        <dbReference type="ARBA" id="ARBA00023002"/>
    </source>
</evidence>
<evidence type="ECO:0000259" key="13">
    <source>
        <dbReference type="Pfam" id="PF00890"/>
    </source>
</evidence>
<dbReference type="InterPro" id="IPR005288">
    <property type="entry name" value="NadB"/>
</dbReference>
<dbReference type="RefSeq" id="WP_255841490.1">
    <property type="nucleotide sequence ID" value="NZ_CP094358.1"/>
</dbReference>
<evidence type="ECO:0000256" key="6">
    <source>
        <dbReference type="ARBA" id="ARBA00022642"/>
    </source>
</evidence>
<dbReference type="GO" id="GO:0008734">
    <property type="term" value="F:L-aspartate oxidase activity"/>
    <property type="evidence" value="ECO:0007669"/>
    <property type="project" value="UniProtKB-UniRule"/>
</dbReference>
<evidence type="ECO:0000256" key="12">
    <source>
        <dbReference type="RuleBase" id="RU362049"/>
    </source>
</evidence>
<evidence type="ECO:0000256" key="3">
    <source>
        <dbReference type="ARBA" id="ARBA00008562"/>
    </source>
</evidence>
<keyword evidence="6 12" id="KW-0662">Pyridine nucleotide biosynthesis</keyword>
<evidence type="ECO:0000259" key="14">
    <source>
        <dbReference type="Pfam" id="PF02910"/>
    </source>
</evidence>
<dbReference type="NCBIfam" id="TIGR00551">
    <property type="entry name" value="nadB"/>
    <property type="match status" value="1"/>
</dbReference>
<dbReference type="PIRSF" id="PIRSF000171">
    <property type="entry name" value="SDHA_APRA_LASPO"/>
    <property type="match status" value="1"/>
</dbReference>
<evidence type="ECO:0000256" key="4">
    <source>
        <dbReference type="ARBA" id="ARBA00012173"/>
    </source>
</evidence>
<reference evidence="15" key="1">
    <citation type="submission" date="2022-03" db="EMBL/GenBank/DDBJ databases">
        <title>Description of Abyssus ytuae gen. nov., sp. nov., a novel member of the family Flavobacteriaceae isolated from the sediment of Mariana Trench.</title>
        <authorList>
            <person name="Zhang J."/>
            <person name="Xu X."/>
        </authorList>
    </citation>
    <scope>NUCLEOTIDE SEQUENCE</scope>
    <source>
        <strain evidence="15">MT3330</strain>
    </source>
</reference>
<dbReference type="SUPFAM" id="SSF46977">
    <property type="entry name" value="Succinate dehydrogenase/fumarate reductase flavoprotein C-terminal domain"/>
    <property type="match status" value="1"/>
</dbReference>
<evidence type="ECO:0000256" key="7">
    <source>
        <dbReference type="ARBA" id="ARBA00022827"/>
    </source>
</evidence>
<sequence length="522" mass="57975">MIKTDYLVIGGGVAGLSFAIKTAVKSPEHTITVITKDDIMESNTRYAQGGIAIVWDKKDSFEDHIKDTLVAGDGLCDPEVVKLVVTKGPERLKELIKFGAEFDTASNGNLDLGKEGGHSAYRIVHHRDVSGYEVLKTLVEKAGQIPNILILSRHYAIDLITEHHLPNIDTSSTSERTCFGAYVQNKQTGEILKIESKLTMLAAGGIGQVYANTTNPAVATGDGIGLAYRAKARITDMEFIQFHPTALYNPKESPSFLISEAVRGFGAVLRNQRGEVFMERYHSQKDLAPRDIVARAIDSELVSSGDDFVFLDCTHLDLNKFKNHFPNIYNKCLSVGVDIAKDYIPIVPAQHYLCGGIEVDMKGKTSIKNLYACGECSRTGLHGANRLASNSLLEALVFGDEISKDAVKQINRVNLPENIPEWDSEGTVEPKEKIIIKHNRKELQKIMSDFVGIVRSNERLKIALQRLEVIYRETKELYNSSVLSPQLCELRNMVNVAYLIITQSQKRKENRGGFYNTDNVTK</sequence>
<dbReference type="Pfam" id="PF00890">
    <property type="entry name" value="FAD_binding_2"/>
    <property type="match status" value="1"/>
</dbReference>
<evidence type="ECO:0000313" key="16">
    <source>
        <dbReference type="Proteomes" id="UP000831290"/>
    </source>
</evidence>
<keyword evidence="16" id="KW-1185">Reference proteome</keyword>
<feature type="domain" description="Fumarate reductase/succinate dehydrogenase flavoprotein-like C-terminal" evidence="14">
    <location>
        <begin position="440"/>
        <end position="518"/>
    </location>
</feature>
<comment type="function">
    <text evidence="12">Catalyzes the oxidation of L-aspartate to iminoaspartate.</text>
</comment>
<dbReference type="PRINTS" id="PR00368">
    <property type="entry name" value="FADPNR"/>
</dbReference>
<keyword evidence="5 12" id="KW-0285">Flavoprotein</keyword>
<dbReference type="Proteomes" id="UP000831290">
    <property type="component" value="Chromosome"/>
</dbReference>
<dbReference type="GO" id="GO:0034628">
    <property type="term" value="P:'de novo' NAD+ biosynthetic process from L-aspartate"/>
    <property type="evidence" value="ECO:0007669"/>
    <property type="project" value="TreeGrafter"/>
</dbReference>
<dbReference type="SUPFAM" id="SSF51905">
    <property type="entry name" value="FAD/NAD(P)-binding domain"/>
    <property type="match status" value="1"/>
</dbReference>
<evidence type="ECO:0000313" key="15">
    <source>
        <dbReference type="EMBL" id="UOB16316.1"/>
    </source>
</evidence>
<dbReference type="SUPFAM" id="SSF56425">
    <property type="entry name" value="Succinate dehydrogenase/fumarate reductase flavoprotein, catalytic domain"/>
    <property type="match status" value="1"/>
</dbReference>
<dbReference type="InterPro" id="IPR003953">
    <property type="entry name" value="FAD-dep_OxRdtase_2_FAD-bd"/>
</dbReference>
<comment type="similarity">
    <text evidence="3 12">Belongs to the FAD-dependent oxidoreductase 2 family. NadB subfamily.</text>
</comment>
<dbReference type="Gene3D" id="1.20.58.100">
    <property type="entry name" value="Fumarate reductase/succinate dehydrogenase flavoprotein-like, C-terminal domain"/>
    <property type="match status" value="1"/>
</dbReference>
<dbReference type="GO" id="GO:0005737">
    <property type="term" value="C:cytoplasm"/>
    <property type="evidence" value="ECO:0007669"/>
    <property type="project" value="UniProtKB-SubCell"/>
</dbReference>
<proteinExistence type="inferred from homology"/>
<gene>
    <name evidence="15" type="primary">nadB</name>
    <name evidence="15" type="ORF">MQE35_11265</name>
</gene>
<evidence type="ECO:0000256" key="2">
    <source>
        <dbReference type="ARBA" id="ARBA00004950"/>
    </source>
</evidence>
<comment type="pathway">
    <text evidence="2 12">Cofactor biosynthesis; NAD(+) biosynthesis; iminoaspartate from L-aspartate (oxidase route): step 1/1.</text>
</comment>
<dbReference type="PANTHER" id="PTHR42716:SF2">
    <property type="entry name" value="L-ASPARTATE OXIDASE, CHLOROPLASTIC"/>
    <property type="match status" value="1"/>
</dbReference>
<comment type="cofactor">
    <cofactor evidence="1 12">
        <name>FAD</name>
        <dbReference type="ChEBI" id="CHEBI:57692"/>
    </cofactor>
</comment>
<dbReference type="InterPro" id="IPR027477">
    <property type="entry name" value="Succ_DH/fumarate_Rdtase_cat_sf"/>
</dbReference>
<protein>
    <recommendedName>
        <fullName evidence="4 10">L-aspartate oxidase</fullName>
        <ecNumber evidence="4 10">1.4.3.16</ecNumber>
    </recommendedName>
</protein>
<feature type="domain" description="FAD-dependent oxidoreductase 2 FAD-binding" evidence="13">
    <location>
        <begin position="5"/>
        <end position="392"/>
    </location>
</feature>
<dbReference type="Pfam" id="PF02910">
    <property type="entry name" value="Succ_DH_flav_C"/>
    <property type="match status" value="1"/>
</dbReference>
<dbReference type="InterPro" id="IPR037099">
    <property type="entry name" value="Fum_R/Succ_DH_flav-like_C_sf"/>
</dbReference>
<dbReference type="PANTHER" id="PTHR42716">
    <property type="entry name" value="L-ASPARTATE OXIDASE"/>
    <property type="match status" value="1"/>
</dbReference>